<protein>
    <submittedName>
        <fullName evidence="1">Uncharacterized protein</fullName>
    </submittedName>
</protein>
<evidence type="ECO:0000313" key="1">
    <source>
        <dbReference type="EMBL" id="PWA53349.1"/>
    </source>
</evidence>
<accession>A0A2U1LWF7</accession>
<dbReference type="Proteomes" id="UP000245207">
    <property type="component" value="Unassembled WGS sequence"/>
</dbReference>
<gene>
    <name evidence="1" type="ORF">CTI12_AA445500</name>
</gene>
<keyword evidence="2" id="KW-1185">Reference proteome</keyword>
<organism evidence="1 2">
    <name type="scientific">Artemisia annua</name>
    <name type="common">Sweet wormwood</name>
    <dbReference type="NCBI Taxonomy" id="35608"/>
    <lineage>
        <taxon>Eukaryota</taxon>
        <taxon>Viridiplantae</taxon>
        <taxon>Streptophyta</taxon>
        <taxon>Embryophyta</taxon>
        <taxon>Tracheophyta</taxon>
        <taxon>Spermatophyta</taxon>
        <taxon>Magnoliopsida</taxon>
        <taxon>eudicotyledons</taxon>
        <taxon>Gunneridae</taxon>
        <taxon>Pentapetalae</taxon>
        <taxon>asterids</taxon>
        <taxon>campanulids</taxon>
        <taxon>Asterales</taxon>
        <taxon>Asteraceae</taxon>
        <taxon>Asteroideae</taxon>
        <taxon>Anthemideae</taxon>
        <taxon>Artemisiinae</taxon>
        <taxon>Artemisia</taxon>
    </lineage>
</organism>
<proteinExistence type="predicted"/>
<evidence type="ECO:0000313" key="2">
    <source>
        <dbReference type="Proteomes" id="UP000245207"/>
    </source>
</evidence>
<dbReference type="EMBL" id="PKPP01007449">
    <property type="protein sequence ID" value="PWA53349.1"/>
    <property type="molecule type" value="Genomic_DNA"/>
</dbReference>
<comment type="caution">
    <text evidence="1">The sequence shown here is derived from an EMBL/GenBank/DDBJ whole genome shotgun (WGS) entry which is preliminary data.</text>
</comment>
<name>A0A2U1LWF7_ARTAN</name>
<sequence length="91" mass="9759">MTHYPYVKGTGSLLATVMSEPVGLINVERQVDTNAATRPQVGLGHLQKKHFAGPLLTHDTGTEHINVAAMVALDESFNKFESAVVAVEEAT</sequence>
<dbReference type="AlphaFoldDB" id="A0A2U1LWF7"/>
<reference evidence="1 2" key="1">
    <citation type="journal article" date="2018" name="Mol. Plant">
        <title>The genome of Artemisia annua provides insight into the evolution of Asteraceae family and artemisinin biosynthesis.</title>
        <authorList>
            <person name="Shen Q."/>
            <person name="Zhang L."/>
            <person name="Liao Z."/>
            <person name="Wang S."/>
            <person name="Yan T."/>
            <person name="Shi P."/>
            <person name="Liu M."/>
            <person name="Fu X."/>
            <person name="Pan Q."/>
            <person name="Wang Y."/>
            <person name="Lv Z."/>
            <person name="Lu X."/>
            <person name="Zhang F."/>
            <person name="Jiang W."/>
            <person name="Ma Y."/>
            <person name="Chen M."/>
            <person name="Hao X."/>
            <person name="Li L."/>
            <person name="Tang Y."/>
            <person name="Lv G."/>
            <person name="Zhou Y."/>
            <person name="Sun X."/>
            <person name="Brodelius P.E."/>
            <person name="Rose J.K.C."/>
            <person name="Tang K."/>
        </authorList>
    </citation>
    <scope>NUCLEOTIDE SEQUENCE [LARGE SCALE GENOMIC DNA]</scope>
    <source>
        <strain evidence="2">cv. Huhao1</strain>
        <tissue evidence="1">Leaf</tissue>
    </source>
</reference>